<dbReference type="AlphaFoldDB" id="A0AA40JE17"/>
<name>A0AA40JE17_BURPE</name>
<dbReference type="RefSeq" id="WP_155033590.1">
    <property type="nucleotide sequence ID" value="NZ_KN323088.1"/>
</dbReference>
<evidence type="ECO:0000313" key="3">
    <source>
        <dbReference type="Proteomes" id="UP000030475"/>
    </source>
</evidence>
<reference evidence="2 3" key="1">
    <citation type="submission" date="2014-08" db="EMBL/GenBank/DDBJ databases">
        <authorList>
            <person name="Bunnell A."/>
            <person name="Chain P.S."/>
            <person name="Chertkov O."/>
            <person name="Currie B.J."/>
            <person name="Daligault H.E."/>
            <person name="Davenport K.W."/>
            <person name="Davis C."/>
            <person name="Gleasner C.D."/>
            <person name="Johnson S.L."/>
            <person name="Kaestli M."/>
            <person name="Koren S."/>
            <person name="Kunde Y.A."/>
            <person name="Mayo M."/>
            <person name="McMurry K.K."/>
            <person name="Price E.P."/>
            <person name="Reitenga K.G."/>
            <person name="Robison R."/>
            <person name="Rosovitz M.J."/>
            <person name="Sarovich D.S."/>
            <person name="Teshima H."/>
        </authorList>
    </citation>
    <scope>NUCLEOTIDE SEQUENCE [LARGE SCALE GENOMIC DNA]</scope>
    <source>
        <strain evidence="2 3">MSHR44</strain>
    </source>
</reference>
<organism evidence="2 3">
    <name type="scientific">Burkholderia pseudomallei</name>
    <name type="common">Pseudomonas pseudomallei</name>
    <dbReference type="NCBI Taxonomy" id="28450"/>
    <lineage>
        <taxon>Bacteria</taxon>
        <taxon>Pseudomonadati</taxon>
        <taxon>Pseudomonadota</taxon>
        <taxon>Betaproteobacteria</taxon>
        <taxon>Burkholderiales</taxon>
        <taxon>Burkholderiaceae</taxon>
        <taxon>Burkholderia</taxon>
        <taxon>pseudomallei group</taxon>
    </lineage>
</organism>
<evidence type="ECO:0000259" key="1">
    <source>
        <dbReference type="Pfam" id="PF12146"/>
    </source>
</evidence>
<evidence type="ECO:0000313" key="2">
    <source>
        <dbReference type="EMBL" id="KGX08593.1"/>
    </source>
</evidence>
<proteinExistence type="predicted"/>
<dbReference type="Pfam" id="PF12146">
    <property type="entry name" value="Hydrolase_4"/>
    <property type="match status" value="1"/>
</dbReference>
<accession>A0AA40JE17</accession>
<dbReference type="InterPro" id="IPR022742">
    <property type="entry name" value="Hydrolase_4"/>
</dbReference>
<dbReference type="Gene3D" id="3.40.50.1820">
    <property type="entry name" value="alpha/beta hydrolase"/>
    <property type="match status" value="1"/>
</dbReference>
<dbReference type="SUPFAM" id="SSF53474">
    <property type="entry name" value="alpha/beta-Hydrolases"/>
    <property type="match status" value="1"/>
</dbReference>
<dbReference type="EMBL" id="JQIM01000010">
    <property type="protein sequence ID" value="KGX08593.1"/>
    <property type="molecule type" value="Genomic_DNA"/>
</dbReference>
<dbReference type="InterPro" id="IPR029058">
    <property type="entry name" value="AB_hydrolase_fold"/>
</dbReference>
<sequence>MEIKGLISALSVVLPIILALAVNAYADENSFPPHAGELVKLQSRPGITQSIYIETETQTPKWVVLDYAGNSGDLHLSEKGPRRYKGNFAIRTAGYWLQHGDATAMVDTPSDYADGADDSYRQSEDALKDTEAIVTEVRKRFPGAKVALFSTSRGTISVANFVNREPTLADAFILTSPVSVMGRNVGGRARISIDHPEQYRVLYVSNKGDVCRATPYYGAKELAEHGSFAFVAEESHEGGGDPHSDCGGHSPHGYLGIEPQVMNDINAWLTEQPVASR</sequence>
<comment type="caution">
    <text evidence="2">The sequence shown here is derived from an EMBL/GenBank/DDBJ whole genome shotgun (WGS) entry which is preliminary data.</text>
</comment>
<dbReference type="Proteomes" id="UP000030475">
    <property type="component" value="Unassembled WGS sequence"/>
</dbReference>
<feature type="domain" description="Serine aminopeptidase S33" evidence="1">
    <location>
        <begin position="118"/>
        <end position="179"/>
    </location>
</feature>
<gene>
    <name evidence="2" type="ORF">Y036_2882</name>
</gene>
<protein>
    <recommendedName>
        <fullName evidence="1">Serine aminopeptidase S33 domain-containing protein</fullName>
    </recommendedName>
</protein>